<evidence type="ECO:0000256" key="1">
    <source>
        <dbReference type="ARBA" id="ARBA00023125"/>
    </source>
</evidence>
<dbReference type="GO" id="GO:0000156">
    <property type="term" value="F:phosphorelay response regulator activity"/>
    <property type="evidence" value="ECO:0007669"/>
    <property type="project" value="TreeGrafter"/>
</dbReference>
<dbReference type="SMART" id="SM00448">
    <property type="entry name" value="REC"/>
    <property type="match status" value="1"/>
</dbReference>
<dbReference type="SMART" id="SM00850">
    <property type="entry name" value="LytTR"/>
    <property type="match status" value="1"/>
</dbReference>
<dbReference type="Proteomes" id="UP000198836">
    <property type="component" value="Unassembled WGS sequence"/>
</dbReference>
<dbReference type="GO" id="GO:0000976">
    <property type="term" value="F:transcription cis-regulatory region binding"/>
    <property type="evidence" value="ECO:0007669"/>
    <property type="project" value="TreeGrafter"/>
</dbReference>
<dbReference type="Gene3D" id="2.40.50.1020">
    <property type="entry name" value="LytTr DNA-binding domain"/>
    <property type="match status" value="1"/>
</dbReference>
<accession>A0A1I0U404</accession>
<dbReference type="InterPro" id="IPR007492">
    <property type="entry name" value="LytTR_DNA-bd_dom"/>
</dbReference>
<dbReference type="SUPFAM" id="SSF52172">
    <property type="entry name" value="CheY-like"/>
    <property type="match status" value="1"/>
</dbReference>
<keyword evidence="2" id="KW-0597">Phosphoprotein</keyword>
<dbReference type="Gene3D" id="3.40.50.2300">
    <property type="match status" value="1"/>
</dbReference>
<dbReference type="RefSeq" id="WP_090987320.1">
    <property type="nucleotide sequence ID" value="NZ_FOJM01000020.1"/>
</dbReference>
<dbReference type="PANTHER" id="PTHR48111">
    <property type="entry name" value="REGULATOR OF RPOS"/>
    <property type="match status" value="1"/>
</dbReference>
<dbReference type="InterPro" id="IPR001789">
    <property type="entry name" value="Sig_transdc_resp-reg_receiver"/>
</dbReference>
<dbReference type="AlphaFoldDB" id="A0A1I0U404"/>
<name>A0A1I0U404_9SPHI</name>
<dbReference type="PANTHER" id="PTHR48111:SF17">
    <property type="entry name" value="TRANSCRIPTIONAL REGULATORY PROTEIN YPDB"/>
    <property type="match status" value="1"/>
</dbReference>
<dbReference type="PROSITE" id="PS50110">
    <property type="entry name" value="RESPONSE_REGULATORY"/>
    <property type="match status" value="1"/>
</dbReference>
<evidence type="ECO:0000313" key="4">
    <source>
        <dbReference type="EMBL" id="SFA58754.1"/>
    </source>
</evidence>
<dbReference type="OrthoDB" id="9787344at2"/>
<gene>
    <name evidence="4" type="ORF">SAMN04488511_12050</name>
</gene>
<dbReference type="Pfam" id="PF04397">
    <property type="entry name" value="LytTR"/>
    <property type="match status" value="1"/>
</dbReference>
<protein>
    <submittedName>
        <fullName evidence="4">Two component transcriptional regulator, LytTR family</fullName>
    </submittedName>
</protein>
<keyword evidence="5" id="KW-1185">Reference proteome</keyword>
<dbReference type="InterPro" id="IPR039420">
    <property type="entry name" value="WalR-like"/>
</dbReference>
<dbReference type="GO" id="GO:0006355">
    <property type="term" value="P:regulation of DNA-templated transcription"/>
    <property type="evidence" value="ECO:0007669"/>
    <property type="project" value="TreeGrafter"/>
</dbReference>
<dbReference type="STRING" id="332999.SAMN04488511_12050"/>
<evidence type="ECO:0000256" key="2">
    <source>
        <dbReference type="PROSITE-ProRule" id="PRU00169"/>
    </source>
</evidence>
<organism evidence="4 5">
    <name type="scientific">Pedobacter suwonensis</name>
    <dbReference type="NCBI Taxonomy" id="332999"/>
    <lineage>
        <taxon>Bacteria</taxon>
        <taxon>Pseudomonadati</taxon>
        <taxon>Bacteroidota</taxon>
        <taxon>Sphingobacteriia</taxon>
        <taxon>Sphingobacteriales</taxon>
        <taxon>Sphingobacteriaceae</taxon>
        <taxon>Pedobacter</taxon>
    </lineage>
</organism>
<keyword evidence="1" id="KW-0238">DNA-binding</keyword>
<dbReference type="GO" id="GO:0032993">
    <property type="term" value="C:protein-DNA complex"/>
    <property type="evidence" value="ECO:0007669"/>
    <property type="project" value="TreeGrafter"/>
</dbReference>
<feature type="modified residue" description="4-aspartylphosphate" evidence="2">
    <location>
        <position position="56"/>
    </location>
</feature>
<dbReference type="Pfam" id="PF00072">
    <property type="entry name" value="Response_reg"/>
    <property type="match status" value="1"/>
</dbReference>
<feature type="domain" description="Response regulatory" evidence="3">
    <location>
        <begin position="4"/>
        <end position="117"/>
    </location>
</feature>
<proteinExistence type="predicted"/>
<sequence>MSISCIAIDDDPHSLESLVTYMEKLPDLKLIKTFTEPLQALSEITASNQVDIIFMDVEMPSLSGIELAGLLRQKTNYLVFTTAHTRYALDAFKVQADAYLLKPYSIIHLAKTINNLYPTGTRTRHPFSILDEHFFYIPLKGENGDLVRIDLNELIAIEEIGEDIQFKTTKNTFLSSKYNFTKTLKMLKENPAFIQITPTVVIAKQYIKSVLDDKILLSGETSFTVSQTYIELFSKFIEQNSLQKDAHPNTLM</sequence>
<evidence type="ECO:0000259" key="3">
    <source>
        <dbReference type="PROSITE" id="PS50110"/>
    </source>
</evidence>
<dbReference type="InterPro" id="IPR011006">
    <property type="entry name" value="CheY-like_superfamily"/>
</dbReference>
<dbReference type="GO" id="GO:0005829">
    <property type="term" value="C:cytosol"/>
    <property type="evidence" value="ECO:0007669"/>
    <property type="project" value="TreeGrafter"/>
</dbReference>
<evidence type="ECO:0000313" key="5">
    <source>
        <dbReference type="Proteomes" id="UP000198836"/>
    </source>
</evidence>
<dbReference type="EMBL" id="FOJM01000020">
    <property type="protein sequence ID" value="SFA58754.1"/>
    <property type="molecule type" value="Genomic_DNA"/>
</dbReference>
<reference evidence="5" key="1">
    <citation type="submission" date="2016-10" db="EMBL/GenBank/DDBJ databases">
        <authorList>
            <person name="Varghese N."/>
            <person name="Submissions S."/>
        </authorList>
    </citation>
    <scope>NUCLEOTIDE SEQUENCE [LARGE SCALE GENOMIC DNA]</scope>
    <source>
        <strain evidence="5">DSM 18130</strain>
    </source>
</reference>